<sequence>MQTRDALKQLQKDMRRELDGELFFFPEADGVKGFYGDGKVWFIAPKPSLQSEFPTRHDELLYGTLKEYGLANAHITDISKIQGKADNGIPEEELEQNRPFLEREIEILQPELLVTVGNGAKTALEKLDIALIIERNHIRHYSWASRWGHEEEFEDDVAQIAEIAKAREIHHTC</sequence>
<accession>A0A498L729</accession>
<dbReference type="SUPFAM" id="SSF52141">
    <property type="entry name" value="Uracil-DNA glycosylase-like"/>
    <property type="match status" value="1"/>
</dbReference>
<dbReference type="AlphaFoldDB" id="A0A498L729"/>
<dbReference type="Proteomes" id="UP000289691">
    <property type="component" value="Unassembled WGS sequence"/>
</dbReference>
<evidence type="ECO:0000259" key="1">
    <source>
        <dbReference type="Pfam" id="PF03167"/>
    </source>
</evidence>
<gene>
    <name evidence="2" type="ORF">EAF64_02570</name>
</gene>
<proteinExistence type="predicted"/>
<dbReference type="InterPro" id="IPR005122">
    <property type="entry name" value="Uracil-DNA_glycosylase-like"/>
</dbReference>
<evidence type="ECO:0000313" key="2">
    <source>
        <dbReference type="EMBL" id="RXK51535.1"/>
    </source>
</evidence>
<organism evidence="2 3">
    <name type="scientific">Halorientalis pallida</name>
    <dbReference type="NCBI Taxonomy" id="2479928"/>
    <lineage>
        <taxon>Archaea</taxon>
        <taxon>Methanobacteriati</taxon>
        <taxon>Methanobacteriota</taxon>
        <taxon>Stenosarchaea group</taxon>
        <taxon>Halobacteria</taxon>
        <taxon>Halobacteriales</taxon>
        <taxon>Haloarculaceae</taxon>
        <taxon>Halorientalis</taxon>
    </lineage>
</organism>
<dbReference type="InterPro" id="IPR036895">
    <property type="entry name" value="Uracil-DNA_glycosylase-like_sf"/>
</dbReference>
<comment type="caution">
    <text evidence="2">The sequence shown here is derived from an EMBL/GenBank/DDBJ whole genome shotgun (WGS) entry which is preliminary data.</text>
</comment>
<dbReference type="OrthoDB" id="238178at2157"/>
<reference evidence="2 3" key="1">
    <citation type="submission" date="2019-01" db="EMBL/GenBank/DDBJ databases">
        <title>Halorientalis sp. F13-25 a new haloarchaeum isolated from hypersaline water.</title>
        <authorList>
            <person name="Ana D.-V."/>
            <person name="Cristina S.-P."/>
            <person name="Antonio V."/>
        </authorList>
    </citation>
    <scope>NUCLEOTIDE SEQUENCE [LARGE SCALE GENOMIC DNA]</scope>
    <source>
        <strain evidence="2 3">F13-25</strain>
    </source>
</reference>
<protein>
    <recommendedName>
        <fullName evidence="1">Uracil-DNA glycosylase-like domain-containing protein</fullName>
    </recommendedName>
</protein>
<name>A0A498L729_9EURY</name>
<feature type="domain" description="Uracil-DNA glycosylase-like" evidence="1">
    <location>
        <begin position="56"/>
        <end position="131"/>
    </location>
</feature>
<dbReference type="Gene3D" id="3.40.470.10">
    <property type="entry name" value="Uracil-DNA glycosylase-like domain"/>
    <property type="match status" value="1"/>
</dbReference>
<keyword evidence="3" id="KW-1185">Reference proteome</keyword>
<evidence type="ECO:0000313" key="3">
    <source>
        <dbReference type="Proteomes" id="UP000289691"/>
    </source>
</evidence>
<dbReference type="RefSeq" id="WP_129067398.1">
    <property type="nucleotide sequence ID" value="NZ_RDFA01000001.1"/>
</dbReference>
<dbReference type="EMBL" id="RDFA01000001">
    <property type="protein sequence ID" value="RXK51535.1"/>
    <property type="molecule type" value="Genomic_DNA"/>
</dbReference>
<dbReference type="Pfam" id="PF03167">
    <property type="entry name" value="UDG"/>
    <property type="match status" value="1"/>
</dbReference>